<comment type="caution">
    <text evidence="14">The sequence shown here is derived from an EMBL/GenBank/DDBJ whole genome shotgun (WGS) entry which is preliminary data.</text>
</comment>
<dbReference type="GO" id="GO:0005737">
    <property type="term" value="C:cytoplasm"/>
    <property type="evidence" value="ECO:0007669"/>
    <property type="project" value="UniProtKB-ARBA"/>
</dbReference>
<keyword evidence="5" id="KW-0547">Nucleotide-binding</keyword>
<dbReference type="NCBIfam" id="NF005301">
    <property type="entry name" value="PRK06830.1"/>
    <property type="match status" value="1"/>
</dbReference>
<comment type="cofactor">
    <cofactor evidence="1">
        <name>Mg(2+)</name>
        <dbReference type="ChEBI" id="CHEBI:18420"/>
    </cofactor>
</comment>
<keyword evidence="7" id="KW-0067">ATP-binding</keyword>
<evidence type="ECO:0000256" key="11">
    <source>
        <dbReference type="ARBA" id="ARBA00048070"/>
    </source>
</evidence>
<evidence type="ECO:0000256" key="6">
    <source>
        <dbReference type="ARBA" id="ARBA00022777"/>
    </source>
</evidence>
<name>A0A7C4ENE3_9BACT</name>
<evidence type="ECO:0000256" key="2">
    <source>
        <dbReference type="ARBA" id="ARBA00003138"/>
    </source>
</evidence>
<protein>
    <submittedName>
        <fullName evidence="14">ATP-dependent 6-phosphofructokinase</fullName>
    </submittedName>
</protein>
<feature type="non-terminal residue" evidence="14">
    <location>
        <position position="1"/>
    </location>
</feature>
<evidence type="ECO:0000313" key="14">
    <source>
        <dbReference type="EMBL" id="HGG93116.1"/>
    </source>
</evidence>
<dbReference type="GO" id="GO:0046872">
    <property type="term" value="F:metal ion binding"/>
    <property type="evidence" value="ECO:0007669"/>
    <property type="project" value="UniProtKB-KW"/>
</dbReference>
<dbReference type="GO" id="GO:0047334">
    <property type="term" value="F:diphosphate-fructose-6-phosphate 1-phosphotransferase activity"/>
    <property type="evidence" value="ECO:0007669"/>
    <property type="project" value="UniProtKB-EC"/>
</dbReference>
<comment type="similarity">
    <text evidence="10">Belongs to the phosphofructokinase type A (PFKA) family.</text>
</comment>
<evidence type="ECO:0000256" key="10">
    <source>
        <dbReference type="ARBA" id="ARBA00038478"/>
    </source>
</evidence>
<dbReference type="PRINTS" id="PR00476">
    <property type="entry name" value="PHFRCTKINASE"/>
</dbReference>
<feature type="domain" description="Phosphofructokinase" evidence="13">
    <location>
        <begin position="8"/>
        <end position="285"/>
    </location>
</feature>
<organism evidence="14">
    <name type="scientific">Fundidesulfovibrio putealis</name>
    <dbReference type="NCBI Taxonomy" id="270496"/>
    <lineage>
        <taxon>Bacteria</taxon>
        <taxon>Pseudomonadati</taxon>
        <taxon>Thermodesulfobacteriota</taxon>
        <taxon>Desulfovibrionia</taxon>
        <taxon>Desulfovibrionales</taxon>
        <taxon>Desulfovibrionaceae</taxon>
        <taxon>Fundidesulfovibrio</taxon>
    </lineage>
</organism>
<accession>A0A7C4ENE3</accession>
<reference evidence="14" key="1">
    <citation type="journal article" date="2020" name="mSystems">
        <title>Genome- and Community-Level Interaction Insights into Carbon Utilization and Element Cycling Functions of Hydrothermarchaeota in Hydrothermal Sediment.</title>
        <authorList>
            <person name="Zhou Z."/>
            <person name="Liu Y."/>
            <person name="Xu W."/>
            <person name="Pan J."/>
            <person name="Luo Z.H."/>
            <person name="Li M."/>
        </authorList>
    </citation>
    <scope>NUCLEOTIDE SEQUENCE [LARGE SCALE GENOMIC DNA]</scope>
    <source>
        <strain evidence="14">SpSt-413</strain>
    </source>
</reference>
<evidence type="ECO:0000259" key="13">
    <source>
        <dbReference type="Pfam" id="PF00365"/>
    </source>
</evidence>
<keyword evidence="8" id="KW-0460">Magnesium</keyword>
<dbReference type="Gene3D" id="3.40.50.460">
    <property type="entry name" value="Phosphofructokinase domain"/>
    <property type="match status" value="1"/>
</dbReference>
<dbReference type="AlphaFoldDB" id="A0A7C4ENE3"/>
<keyword evidence="3" id="KW-0808">Transferase</keyword>
<evidence type="ECO:0000256" key="9">
    <source>
        <dbReference type="ARBA" id="ARBA00023152"/>
    </source>
</evidence>
<evidence type="ECO:0000256" key="7">
    <source>
        <dbReference type="ARBA" id="ARBA00022840"/>
    </source>
</evidence>
<keyword evidence="6 14" id="KW-0418">Kinase</keyword>
<dbReference type="InterPro" id="IPR022953">
    <property type="entry name" value="ATP_PFK"/>
</dbReference>
<dbReference type="InterPro" id="IPR050929">
    <property type="entry name" value="PFKA"/>
</dbReference>
<evidence type="ECO:0000256" key="8">
    <source>
        <dbReference type="ARBA" id="ARBA00022842"/>
    </source>
</evidence>
<evidence type="ECO:0000256" key="12">
    <source>
        <dbReference type="ARBA" id="ARBA00048072"/>
    </source>
</evidence>
<comment type="function">
    <text evidence="2">Catalyzes the phosphorylation of D-fructose 6-phosphate, the first committing step of glycolysis. Uses inorganic phosphate (PPi) as phosphoryl donor instead of ATP like common ATP-dependent phosphofructokinases (ATP-PFKs), which renders the reaction reversible, and can thus function both in glycolysis and gluconeogenesis. Consistently, PPi-PFK can replace the enzymes of both the forward (ATP-PFK) and reverse (fructose-bisphosphatase (FBPase)) reactions.</text>
</comment>
<dbReference type="EMBL" id="DSRP01000641">
    <property type="protein sequence ID" value="HGG93116.1"/>
    <property type="molecule type" value="Genomic_DNA"/>
</dbReference>
<dbReference type="InterPro" id="IPR012004">
    <property type="entry name" value="PyroP-dep_PFK_TP0108"/>
</dbReference>
<comment type="catalytic activity">
    <reaction evidence="11">
        <text>beta-D-fructose 6-phosphate + ATP = beta-D-fructose 1,6-bisphosphate + ADP + H(+)</text>
        <dbReference type="Rhea" id="RHEA:16109"/>
        <dbReference type="ChEBI" id="CHEBI:15378"/>
        <dbReference type="ChEBI" id="CHEBI:30616"/>
        <dbReference type="ChEBI" id="CHEBI:32966"/>
        <dbReference type="ChEBI" id="CHEBI:57634"/>
        <dbReference type="ChEBI" id="CHEBI:456216"/>
        <dbReference type="EC" id="2.7.1.11"/>
    </reaction>
</comment>
<comment type="catalytic activity">
    <reaction evidence="12">
        <text>beta-D-fructose 6-phosphate + diphosphate = beta-D-fructose 1,6-bisphosphate + phosphate + H(+)</text>
        <dbReference type="Rhea" id="RHEA:13613"/>
        <dbReference type="ChEBI" id="CHEBI:15378"/>
        <dbReference type="ChEBI" id="CHEBI:32966"/>
        <dbReference type="ChEBI" id="CHEBI:33019"/>
        <dbReference type="ChEBI" id="CHEBI:43474"/>
        <dbReference type="ChEBI" id="CHEBI:57634"/>
        <dbReference type="EC" id="2.7.1.90"/>
    </reaction>
</comment>
<evidence type="ECO:0000256" key="3">
    <source>
        <dbReference type="ARBA" id="ARBA00022679"/>
    </source>
</evidence>
<keyword evidence="4" id="KW-0479">Metal-binding</keyword>
<keyword evidence="9" id="KW-0324">Glycolysis</keyword>
<dbReference type="Pfam" id="PF00365">
    <property type="entry name" value="PFK"/>
    <property type="match status" value="1"/>
</dbReference>
<proteinExistence type="inferred from homology"/>
<evidence type="ECO:0000256" key="5">
    <source>
        <dbReference type="ARBA" id="ARBA00022741"/>
    </source>
</evidence>
<dbReference type="GO" id="GO:0003872">
    <property type="term" value="F:6-phosphofructokinase activity"/>
    <property type="evidence" value="ECO:0007669"/>
    <property type="project" value="UniProtKB-EC"/>
</dbReference>
<evidence type="ECO:0000256" key="1">
    <source>
        <dbReference type="ARBA" id="ARBA00001946"/>
    </source>
</evidence>
<dbReference type="GO" id="GO:0006002">
    <property type="term" value="P:fructose 6-phosphate metabolic process"/>
    <property type="evidence" value="ECO:0007669"/>
    <property type="project" value="InterPro"/>
</dbReference>
<dbReference type="GO" id="GO:0005524">
    <property type="term" value="F:ATP binding"/>
    <property type="evidence" value="ECO:0007669"/>
    <property type="project" value="UniProtKB-KW"/>
</dbReference>
<gene>
    <name evidence="14" type="ORF">ENR59_09235</name>
</gene>
<dbReference type="InterPro" id="IPR000023">
    <property type="entry name" value="Phosphofructokinase_dom"/>
</dbReference>
<sequence length="343" mass="36093">VMEAHHGYGVAAVLGVRYGLSGFIPKTNPEVVELTPASVAEIHQFGGTVLGTSRGPQSVDDVVDALERLNVGVLMMLGGVGTMRAAQAVHQTIASRGLKIAVVCVPKTIDNDIHFVSRTFGFATAVERAIEAIRCAHVEAVGAPYCVGLVKLMGRESGFIAAAAALSIKDVNFVLVPEQPFSLDGPDGLLASLEARLRRRGHAVVVVAEGAGQDLLPQSGRTDASGNVVLGDICGLLQARFKAYFKDKLPVTLKYIDPSYTIRSVAAGAADRAHCNMLGAMAVHAGMAGKTGLMVSQLHDVPVHVPLALVTVGRKRMDLNTSFWQQVVDSTGQNKLRQGAPGC</sequence>
<dbReference type="PANTHER" id="PTHR45770">
    <property type="entry name" value="ATP-DEPENDENT 6-PHOSPHOFRUCTOKINASE 1"/>
    <property type="match status" value="1"/>
</dbReference>
<evidence type="ECO:0000256" key="4">
    <source>
        <dbReference type="ARBA" id="ARBA00022723"/>
    </source>
</evidence>
<dbReference type="SUPFAM" id="SSF53784">
    <property type="entry name" value="Phosphofructokinase"/>
    <property type="match status" value="1"/>
</dbReference>
<dbReference type="UniPathway" id="UPA00109">
    <property type="reaction ID" value="UER00182"/>
</dbReference>
<dbReference type="InterPro" id="IPR035966">
    <property type="entry name" value="PKF_sf"/>
</dbReference>
<dbReference type="PIRSF" id="PIRSF000534">
    <property type="entry name" value="PPi_PFK_TP0108"/>
    <property type="match status" value="1"/>
</dbReference>